<dbReference type="PANTHER" id="PTHR23308">
    <property type="entry name" value="NUCLEAR INHIBITOR OF PROTEIN PHOSPHATASE-1"/>
    <property type="match status" value="1"/>
</dbReference>
<proteinExistence type="predicted"/>
<sequence length="279" mass="30534">MYKIQLKGQSGESHWVAEKNVMLGSAADCTLVAEGAEAHHARLITQNGHLILRDNRSQTGSYVNGQRVTERELFPSDTIRLGTAELIVLGPDDALSESDNSHLAKRWCLVSDSSWLAGQEFVIAPGMSAIGRGAQCGIVIPGTHLSRQHAEFELLDNQLKIRDLGSANGSFVNDHRIAAHQQVRLVPGDRLRFDVYSFRVIGPGMTTGSTRLRQSLSDSAIKERKAINTDPKHWKTKPTSPGNREEPRPVSHGHRIALAIIAGLLVAAGGYLSAILKWW</sequence>
<dbReference type="EMBL" id="JACHXZ010000003">
    <property type="protein sequence ID" value="MBB3169286.1"/>
    <property type="molecule type" value="Genomic_DNA"/>
</dbReference>
<dbReference type="CDD" id="cd00060">
    <property type="entry name" value="FHA"/>
    <property type="match status" value="2"/>
</dbReference>
<accession>A0A839UTJ4</accession>
<dbReference type="SUPFAM" id="SSF49879">
    <property type="entry name" value="SMAD/FHA domain"/>
    <property type="match status" value="2"/>
</dbReference>
<evidence type="ECO:0000259" key="3">
    <source>
        <dbReference type="PROSITE" id="PS50006"/>
    </source>
</evidence>
<feature type="region of interest" description="Disordered" evidence="1">
    <location>
        <begin position="228"/>
        <end position="250"/>
    </location>
</feature>
<keyword evidence="2" id="KW-0472">Membrane</keyword>
<reference evidence="4 5" key="1">
    <citation type="submission" date="2020-08" db="EMBL/GenBank/DDBJ databases">
        <title>Genomic Encyclopedia of Type Strains, Phase III (KMG-III): the genomes of soil and plant-associated and newly described type strains.</title>
        <authorList>
            <person name="Whitman W."/>
        </authorList>
    </citation>
    <scope>NUCLEOTIDE SEQUENCE [LARGE SCALE GENOMIC DNA]</scope>
    <source>
        <strain evidence="4 5">CECT 8571</strain>
    </source>
</reference>
<dbReference type="Pfam" id="PF00498">
    <property type="entry name" value="FHA"/>
    <property type="match status" value="2"/>
</dbReference>
<dbReference type="PROSITE" id="PS50006">
    <property type="entry name" value="FHA_DOMAIN"/>
    <property type="match status" value="2"/>
</dbReference>
<keyword evidence="2" id="KW-1133">Transmembrane helix</keyword>
<feature type="domain" description="FHA" evidence="3">
    <location>
        <begin position="128"/>
        <end position="177"/>
    </location>
</feature>
<feature type="transmembrane region" description="Helical" evidence="2">
    <location>
        <begin position="256"/>
        <end position="276"/>
    </location>
</feature>
<dbReference type="InterPro" id="IPR008984">
    <property type="entry name" value="SMAD_FHA_dom_sf"/>
</dbReference>
<dbReference type="AlphaFoldDB" id="A0A839UTJ4"/>
<dbReference type="InterPro" id="IPR000253">
    <property type="entry name" value="FHA_dom"/>
</dbReference>
<evidence type="ECO:0000313" key="5">
    <source>
        <dbReference type="Proteomes" id="UP000559987"/>
    </source>
</evidence>
<dbReference type="Proteomes" id="UP000559987">
    <property type="component" value="Unassembled WGS sequence"/>
</dbReference>
<evidence type="ECO:0000256" key="1">
    <source>
        <dbReference type="SAM" id="MobiDB-lite"/>
    </source>
</evidence>
<evidence type="ECO:0000313" key="4">
    <source>
        <dbReference type="EMBL" id="MBB3169286.1"/>
    </source>
</evidence>
<name>A0A839UTJ4_9GAMM</name>
<keyword evidence="2" id="KW-0812">Transmembrane</keyword>
<dbReference type="InterPro" id="IPR050923">
    <property type="entry name" value="Cell_Proc_Reg/RNA_Proc"/>
</dbReference>
<comment type="caution">
    <text evidence="4">The sequence shown here is derived from an EMBL/GenBank/DDBJ whole genome shotgun (WGS) entry which is preliminary data.</text>
</comment>
<gene>
    <name evidence="4" type="ORF">FHS30_002494</name>
</gene>
<evidence type="ECO:0000256" key="2">
    <source>
        <dbReference type="SAM" id="Phobius"/>
    </source>
</evidence>
<keyword evidence="5" id="KW-1185">Reference proteome</keyword>
<feature type="domain" description="FHA" evidence="3">
    <location>
        <begin position="40"/>
        <end position="68"/>
    </location>
</feature>
<organism evidence="4 5">
    <name type="scientific">Simiduia aestuariiviva</name>
    <dbReference type="NCBI Taxonomy" id="1510459"/>
    <lineage>
        <taxon>Bacteria</taxon>
        <taxon>Pseudomonadati</taxon>
        <taxon>Pseudomonadota</taxon>
        <taxon>Gammaproteobacteria</taxon>
        <taxon>Cellvibrionales</taxon>
        <taxon>Cellvibrionaceae</taxon>
        <taxon>Simiduia</taxon>
    </lineage>
</organism>
<dbReference type="RefSeq" id="WP_183910767.1">
    <property type="nucleotide sequence ID" value="NZ_JACHXZ010000003.1"/>
</dbReference>
<protein>
    <submittedName>
        <fullName evidence="4">PSer/pThr/pTyr-binding forkhead associated (FHA) protein</fullName>
    </submittedName>
</protein>
<dbReference type="Gene3D" id="2.60.200.20">
    <property type="match status" value="2"/>
</dbReference>
<dbReference type="SMART" id="SM00240">
    <property type="entry name" value="FHA"/>
    <property type="match status" value="2"/>
</dbReference>